<evidence type="ECO:0000313" key="4">
    <source>
        <dbReference type="Proteomes" id="UP000019473"/>
    </source>
</evidence>
<evidence type="ECO:0000259" key="2">
    <source>
        <dbReference type="PROSITE" id="PS51186"/>
    </source>
</evidence>
<dbReference type="Proteomes" id="UP000019473">
    <property type="component" value="Unassembled WGS sequence"/>
</dbReference>
<dbReference type="RefSeq" id="XP_007760982.1">
    <property type="nucleotide sequence ID" value="XM_007762792.1"/>
</dbReference>
<keyword evidence="1" id="KW-1133">Transmembrane helix</keyword>
<dbReference type="InterPro" id="IPR000182">
    <property type="entry name" value="GNAT_dom"/>
</dbReference>
<dbReference type="GeneID" id="19183367"/>
<dbReference type="InterPro" id="IPR016181">
    <property type="entry name" value="Acyl_CoA_acyltransferase"/>
</dbReference>
<reference evidence="3 4" key="1">
    <citation type="submission" date="2013-03" db="EMBL/GenBank/DDBJ databases">
        <title>The Genome Sequence of Cladophialophora yegresii CBS 114405.</title>
        <authorList>
            <consortium name="The Broad Institute Genomics Platform"/>
            <person name="Cuomo C."/>
            <person name="de Hoog S."/>
            <person name="Gorbushina A."/>
            <person name="Walker B."/>
            <person name="Young S.K."/>
            <person name="Zeng Q."/>
            <person name="Gargeya S."/>
            <person name="Fitzgerald M."/>
            <person name="Haas B."/>
            <person name="Abouelleil A."/>
            <person name="Allen A.W."/>
            <person name="Alvarado L."/>
            <person name="Arachchi H.M."/>
            <person name="Berlin A.M."/>
            <person name="Chapman S.B."/>
            <person name="Gainer-Dewar J."/>
            <person name="Goldberg J."/>
            <person name="Griggs A."/>
            <person name="Gujja S."/>
            <person name="Hansen M."/>
            <person name="Howarth C."/>
            <person name="Imamovic A."/>
            <person name="Ireland A."/>
            <person name="Larimer J."/>
            <person name="McCowan C."/>
            <person name="Murphy C."/>
            <person name="Pearson M."/>
            <person name="Poon T.W."/>
            <person name="Priest M."/>
            <person name="Roberts A."/>
            <person name="Saif S."/>
            <person name="Shea T."/>
            <person name="Sisk P."/>
            <person name="Sykes S."/>
            <person name="Wortman J."/>
            <person name="Nusbaum C."/>
            <person name="Birren B."/>
        </authorList>
    </citation>
    <scope>NUCLEOTIDE SEQUENCE [LARGE SCALE GENOMIC DNA]</scope>
    <source>
        <strain evidence="3 4">CBS 114405</strain>
    </source>
</reference>
<dbReference type="AlphaFoldDB" id="W9VJN9"/>
<dbReference type="HOGENOM" id="CLU_040076_2_0_1"/>
<dbReference type="VEuPathDB" id="FungiDB:A1O7_08803"/>
<dbReference type="eggNOG" id="ENOG502SMXQ">
    <property type="taxonomic scope" value="Eukaryota"/>
</dbReference>
<evidence type="ECO:0000313" key="3">
    <source>
        <dbReference type="EMBL" id="EXJ55872.1"/>
    </source>
</evidence>
<dbReference type="PROSITE" id="PS51186">
    <property type="entry name" value="GNAT"/>
    <property type="match status" value="1"/>
</dbReference>
<feature type="domain" description="N-acetyltransferase" evidence="2">
    <location>
        <begin position="232"/>
        <end position="400"/>
    </location>
</feature>
<dbReference type="GO" id="GO:0016747">
    <property type="term" value="F:acyltransferase activity, transferring groups other than amino-acyl groups"/>
    <property type="evidence" value="ECO:0007669"/>
    <property type="project" value="InterPro"/>
</dbReference>
<keyword evidence="4" id="KW-1185">Reference proteome</keyword>
<dbReference type="Pfam" id="PF00583">
    <property type="entry name" value="Acetyltransf_1"/>
    <property type="match status" value="1"/>
</dbReference>
<protein>
    <recommendedName>
        <fullName evidence="2">N-acetyltransferase domain-containing protein</fullName>
    </recommendedName>
</protein>
<dbReference type="CDD" id="cd04301">
    <property type="entry name" value="NAT_SF"/>
    <property type="match status" value="1"/>
</dbReference>
<name>W9VJN9_9EURO</name>
<proteinExistence type="predicted"/>
<gene>
    <name evidence="3" type="ORF">A1O7_08803</name>
</gene>
<dbReference type="SUPFAM" id="SSF55729">
    <property type="entry name" value="Acyl-CoA N-acyltransferases (Nat)"/>
    <property type="match status" value="1"/>
</dbReference>
<sequence>MGRHHQNHHHPLRLPDHLYLSPPSPPSPAFSAATAPTSLLAVKSAIFLATSTSLFQEVGRSRAFAIRDRIPGFKTSAAFFTTLRANLILLDLEHTSSVANPPDILHPADWTSPGNSGTLNSTAPSPQCHSYWHSEMANNDDDSTVAALASLPELTTKPAATDDDRVEALHLIADSVAQQRQLASTAIIFHPLTLCALVLLFGLAYQNLYKGSYSDWALVGTTSAGILMAVLITVRWLTGGYIFEAERVGTWKWLDEGRGGGDSHSDTEIVGSHDDILLTRYGDEVIGAIVLRGVRDPSPGGGRSRKNAAPTVGQIRAWTVKRRYRRKGIGQGLLEEAVACCRDKGWQGPEFAEKHANSAKLVHPTFSGGFTKRERQAREMLQRVIEEQGTSTAGGKKGRR</sequence>
<organism evidence="3 4">
    <name type="scientific">Cladophialophora yegresii CBS 114405</name>
    <dbReference type="NCBI Taxonomy" id="1182544"/>
    <lineage>
        <taxon>Eukaryota</taxon>
        <taxon>Fungi</taxon>
        <taxon>Dikarya</taxon>
        <taxon>Ascomycota</taxon>
        <taxon>Pezizomycotina</taxon>
        <taxon>Eurotiomycetes</taxon>
        <taxon>Chaetothyriomycetidae</taxon>
        <taxon>Chaetothyriales</taxon>
        <taxon>Herpotrichiellaceae</taxon>
        <taxon>Cladophialophora</taxon>
    </lineage>
</organism>
<comment type="caution">
    <text evidence="3">The sequence shown here is derived from an EMBL/GenBank/DDBJ whole genome shotgun (WGS) entry which is preliminary data.</text>
</comment>
<evidence type="ECO:0000256" key="1">
    <source>
        <dbReference type="SAM" id="Phobius"/>
    </source>
</evidence>
<dbReference type="EMBL" id="AMGW01000006">
    <property type="protein sequence ID" value="EXJ55872.1"/>
    <property type="molecule type" value="Genomic_DNA"/>
</dbReference>
<dbReference type="OrthoDB" id="5343688at2759"/>
<accession>W9VJN9</accession>
<keyword evidence="1" id="KW-0472">Membrane</keyword>
<keyword evidence="1" id="KW-0812">Transmembrane</keyword>
<feature type="transmembrane region" description="Helical" evidence="1">
    <location>
        <begin position="182"/>
        <end position="204"/>
    </location>
</feature>
<feature type="transmembrane region" description="Helical" evidence="1">
    <location>
        <begin position="216"/>
        <end position="237"/>
    </location>
</feature>
<dbReference type="Gene3D" id="3.40.630.30">
    <property type="match status" value="1"/>
</dbReference>